<keyword evidence="1" id="KW-1133">Transmembrane helix</keyword>
<dbReference type="RefSeq" id="WP_175315461.1">
    <property type="nucleotide sequence ID" value="NZ_JABWDG010000009.1"/>
</dbReference>
<gene>
    <name evidence="2" type="ORF">L0P03_10605</name>
</gene>
<sequence>MVTCYFVLGTVIILSLNSWIGNFAEAFWAGVASILGGVADSVAVAWLRHKWEKRKP</sequence>
<comment type="caution">
    <text evidence="2">The sequence shown here is derived from an EMBL/GenBank/DDBJ whole genome shotgun (WGS) entry which is preliminary data.</text>
</comment>
<proteinExistence type="predicted"/>
<evidence type="ECO:0000256" key="1">
    <source>
        <dbReference type="SAM" id="Phobius"/>
    </source>
</evidence>
<organism evidence="2 3">
    <name type="scientific">Odoribacter splanchnicus</name>
    <dbReference type="NCBI Taxonomy" id="28118"/>
    <lineage>
        <taxon>Bacteria</taxon>
        <taxon>Pseudomonadati</taxon>
        <taxon>Bacteroidota</taxon>
        <taxon>Bacteroidia</taxon>
        <taxon>Bacteroidales</taxon>
        <taxon>Odoribacteraceae</taxon>
        <taxon>Odoribacter</taxon>
    </lineage>
</organism>
<dbReference type="AlphaFoldDB" id="A0AAW5CHS8"/>
<keyword evidence="1" id="KW-0812">Transmembrane</keyword>
<protein>
    <recommendedName>
        <fullName evidence="4">Holin</fullName>
    </recommendedName>
</protein>
<reference evidence="2" key="1">
    <citation type="submission" date="2022-01" db="EMBL/GenBank/DDBJ databases">
        <title>Collection of gut derived symbiotic bacterial strains cultured from healthy donors.</title>
        <authorList>
            <person name="Lin H."/>
            <person name="Kohout C."/>
            <person name="Waligurski E."/>
            <person name="Pamer E.G."/>
        </authorList>
    </citation>
    <scope>NUCLEOTIDE SEQUENCE</scope>
    <source>
        <strain evidence="2">DFI.1.149</strain>
    </source>
</reference>
<dbReference type="EMBL" id="JAKNDN010000019">
    <property type="protein sequence ID" value="MCG4960294.1"/>
    <property type="molecule type" value="Genomic_DNA"/>
</dbReference>
<dbReference type="Proteomes" id="UP001199750">
    <property type="component" value="Unassembled WGS sequence"/>
</dbReference>
<feature type="transmembrane region" description="Helical" evidence="1">
    <location>
        <begin position="26"/>
        <end position="47"/>
    </location>
</feature>
<evidence type="ECO:0008006" key="4">
    <source>
        <dbReference type="Google" id="ProtNLM"/>
    </source>
</evidence>
<keyword evidence="1" id="KW-0472">Membrane</keyword>
<evidence type="ECO:0000313" key="2">
    <source>
        <dbReference type="EMBL" id="MCG4960294.1"/>
    </source>
</evidence>
<accession>A0AAW5CHS8</accession>
<name>A0AAW5CHS8_9BACT</name>
<evidence type="ECO:0000313" key="3">
    <source>
        <dbReference type="Proteomes" id="UP001199750"/>
    </source>
</evidence>